<dbReference type="PRINTS" id="PR00344">
    <property type="entry name" value="BCTRLSENSOR"/>
</dbReference>
<keyword evidence="4" id="KW-0418">Kinase</keyword>
<protein>
    <recommendedName>
        <fullName evidence="2">histidine kinase</fullName>
        <ecNumber evidence="2">2.7.13.3</ecNumber>
    </recommendedName>
</protein>
<comment type="catalytic activity">
    <reaction evidence="1">
        <text>ATP + protein L-histidine = ADP + protein N-phospho-L-histidine.</text>
        <dbReference type="EC" id="2.7.13.3"/>
    </reaction>
</comment>
<evidence type="ECO:0000256" key="5">
    <source>
        <dbReference type="ARBA" id="ARBA00023012"/>
    </source>
</evidence>
<dbReference type="SMART" id="SM00388">
    <property type="entry name" value="HisKA"/>
    <property type="match status" value="1"/>
</dbReference>
<dbReference type="SUPFAM" id="SSF47384">
    <property type="entry name" value="Homodimeric domain of signal transducing histidine kinase"/>
    <property type="match status" value="1"/>
</dbReference>
<gene>
    <name evidence="7" type="ORF">ENR64_06675</name>
</gene>
<dbReference type="SUPFAM" id="SSF55874">
    <property type="entry name" value="ATPase domain of HSP90 chaperone/DNA topoisomerase II/histidine kinase"/>
    <property type="match status" value="1"/>
</dbReference>
<dbReference type="InterPro" id="IPR003661">
    <property type="entry name" value="HisK_dim/P_dom"/>
</dbReference>
<evidence type="ECO:0000313" key="7">
    <source>
        <dbReference type="EMBL" id="HFM97442.1"/>
    </source>
</evidence>
<comment type="caution">
    <text evidence="7">The sequence shown here is derived from an EMBL/GenBank/DDBJ whole genome shotgun (WGS) entry which is preliminary data.</text>
</comment>
<dbReference type="PANTHER" id="PTHR43547">
    <property type="entry name" value="TWO-COMPONENT HISTIDINE KINASE"/>
    <property type="match status" value="1"/>
</dbReference>
<dbReference type="Gene3D" id="1.10.287.130">
    <property type="match status" value="1"/>
</dbReference>
<dbReference type="SMART" id="SM00387">
    <property type="entry name" value="HATPase_c"/>
    <property type="match status" value="1"/>
</dbReference>
<keyword evidence="5" id="KW-0902">Two-component regulatory system</keyword>
<dbReference type="InterPro" id="IPR003018">
    <property type="entry name" value="GAF"/>
</dbReference>
<keyword evidence="4" id="KW-0808">Transferase</keyword>
<dbReference type="AlphaFoldDB" id="A0A7C3KEP1"/>
<dbReference type="Gene3D" id="3.30.450.40">
    <property type="match status" value="2"/>
</dbReference>
<dbReference type="InterPro" id="IPR036890">
    <property type="entry name" value="HATPase_C_sf"/>
</dbReference>
<dbReference type="InterPro" id="IPR036097">
    <property type="entry name" value="HisK_dim/P_sf"/>
</dbReference>
<dbReference type="Pfam" id="PF02518">
    <property type="entry name" value="HATPase_c"/>
    <property type="match status" value="1"/>
</dbReference>
<reference evidence="7" key="1">
    <citation type="journal article" date="2020" name="mSystems">
        <title>Genome- and Community-Level Interaction Insights into Carbon Utilization and Element Cycling Functions of Hydrothermarchaeota in Hydrothermal Sediment.</title>
        <authorList>
            <person name="Zhou Z."/>
            <person name="Liu Y."/>
            <person name="Xu W."/>
            <person name="Pan J."/>
            <person name="Luo Z.H."/>
            <person name="Li M."/>
        </authorList>
    </citation>
    <scope>NUCLEOTIDE SEQUENCE [LARGE SCALE GENOMIC DNA]</scope>
    <source>
        <strain evidence="7">SpSt-418</strain>
    </source>
</reference>
<dbReference type="InterPro" id="IPR005467">
    <property type="entry name" value="His_kinase_dom"/>
</dbReference>
<keyword evidence="3" id="KW-0597">Phosphoprotein</keyword>
<name>A0A7C3KEP1_9CYAN</name>
<dbReference type="InterPro" id="IPR029016">
    <property type="entry name" value="GAF-like_dom_sf"/>
</dbReference>
<evidence type="ECO:0000256" key="4">
    <source>
        <dbReference type="ARBA" id="ARBA00022777"/>
    </source>
</evidence>
<dbReference type="PROSITE" id="PS50109">
    <property type="entry name" value="HIS_KIN"/>
    <property type="match status" value="1"/>
</dbReference>
<dbReference type="EC" id="2.7.13.3" evidence="2"/>
<dbReference type="CDD" id="cd00082">
    <property type="entry name" value="HisKA"/>
    <property type="match status" value="1"/>
</dbReference>
<feature type="domain" description="Histidine kinase" evidence="6">
    <location>
        <begin position="459"/>
        <end position="685"/>
    </location>
</feature>
<dbReference type="Pfam" id="PF01590">
    <property type="entry name" value="GAF"/>
    <property type="match status" value="2"/>
</dbReference>
<dbReference type="EMBL" id="DSRU01000080">
    <property type="protein sequence ID" value="HFM97442.1"/>
    <property type="molecule type" value="Genomic_DNA"/>
</dbReference>
<dbReference type="SUPFAM" id="SSF55781">
    <property type="entry name" value="GAF domain-like"/>
    <property type="match status" value="2"/>
</dbReference>
<evidence type="ECO:0000259" key="6">
    <source>
        <dbReference type="PROSITE" id="PS50109"/>
    </source>
</evidence>
<evidence type="ECO:0000256" key="2">
    <source>
        <dbReference type="ARBA" id="ARBA00012438"/>
    </source>
</evidence>
<dbReference type="GO" id="GO:0000155">
    <property type="term" value="F:phosphorelay sensor kinase activity"/>
    <property type="evidence" value="ECO:0007669"/>
    <property type="project" value="InterPro"/>
</dbReference>
<dbReference type="SMART" id="SM00065">
    <property type="entry name" value="GAF"/>
    <property type="match status" value="2"/>
</dbReference>
<sequence length="693" mass="77549">MNNQFATLSVHGAVLSNKVVPISRPQAGFQPCQPAAVTEQDTSMLLTESQSVLVEFSYQLFSESSTVTYPTLIKETLVKLSQLFDADGFSLVVPSLTDDCSYLFSCQSRQMLLAQAQADEYTRVFLPFSAVSDASNLATERTGPTICQLVSLWQTVQANKPSAVAIMGGTVALKEQVFGVLTCMRSQPHEWSSTEISAFQMVAYQLAAILAKYNSLKRQLHQQQPFQTVVKQLALAIHRSSDLDEVLQLATGGAATALGAQRALLLRLKYWDPLWRNRTHEELPRARITVTYETHDTSQANLSTPDSPTNPAFWLSECALCRLGFRQPEQLLPINDLAELQTLIHNDSVASVFQVDCSACLLVAPLESQGTVLGFLVFQRDRERDWQPEELEFIELVKAQVSTAIIQTETLRQVQALVEKRTAELRESISVQAKLYELTRQQVDQLRRLNELKDEFLSTVSHELRTPLTSMRMAIRILRQVELDPARRDRYLDILEQQCIQEANLVNDLLALQELESNKVQMQHEALDVGQLIHEMTESFRKQWAYRGLDLNVSLSPQVLNLWSDRDSLSRIFLELLTNAGKYSEPNSQVSLDLSRETNGERSEVVISLANTGAGIAPTELPYVFDKFRRGQGATENAIQGTGLGLALVKSLLEHLGGAIEVSSEPLDTNSIWKTVFKVRLPQNFTTQQALAH</sequence>
<dbReference type="PANTHER" id="PTHR43547:SF2">
    <property type="entry name" value="HYBRID SIGNAL TRANSDUCTION HISTIDINE KINASE C"/>
    <property type="match status" value="1"/>
</dbReference>
<accession>A0A7C3KEP1</accession>
<dbReference type="Pfam" id="PF00512">
    <property type="entry name" value="HisKA"/>
    <property type="match status" value="1"/>
</dbReference>
<dbReference type="InterPro" id="IPR004358">
    <property type="entry name" value="Sig_transdc_His_kin-like_C"/>
</dbReference>
<dbReference type="Gene3D" id="3.30.565.10">
    <property type="entry name" value="Histidine kinase-like ATPase, C-terminal domain"/>
    <property type="match status" value="1"/>
</dbReference>
<evidence type="ECO:0000256" key="3">
    <source>
        <dbReference type="ARBA" id="ARBA00022553"/>
    </source>
</evidence>
<proteinExistence type="predicted"/>
<dbReference type="InterPro" id="IPR003594">
    <property type="entry name" value="HATPase_dom"/>
</dbReference>
<evidence type="ECO:0000256" key="1">
    <source>
        <dbReference type="ARBA" id="ARBA00000085"/>
    </source>
</evidence>
<organism evidence="7">
    <name type="scientific">Oscillatoriales cyanobacterium SpSt-418</name>
    <dbReference type="NCBI Taxonomy" id="2282169"/>
    <lineage>
        <taxon>Bacteria</taxon>
        <taxon>Bacillati</taxon>
        <taxon>Cyanobacteriota</taxon>
        <taxon>Cyanophyceae</taxon>
        <taxon>Oscillatoriophycideae</taxon>
        <taxon>Oscillatoriales</taxon>
    </lineage>
</organism>